<proteinExistence type="predicted"/>
<evidence type="ECO:0000313" key="1">
    <source>
        <dbReference type="EMBL" id="MPC30253.1"/>
    </source>
</evidence>
<dbReference type="EMBL" id="VSRR010002219">
    <property type="protein sequence ID" value="MPC30253.1"/>
    <property type="molecule type" value="Genomic_DNA"/>
</dbReference>
<protein>
    <submittedName>
        <fullName evidence="1">Uncharacterized protein</fullName>
    </submittedName>
</protein>
<dbReference type="AlphaFoldDB" id="A0A5B7EBB6"/>
<dbReference type="Proteomes" id="UP000324222">
    <property type="component" value="Unassembled WGS sequence"/>
</dbReference>
<gene>
    <name evidence="1" type="ORF">E2C01_023514</name>
</gene>
<sequence>MEGKFCTRHRYQNKYHYRQKLLAQQHLASHGSLKYEQGDGWEACVSINYPTMAACVVLLAGIVTEGSVDHFNQLQHAVAVHEKLGRIVGPRLPRLSQEGEWTRKVTC</sequence>
<name>A0A5B7EBB6_PORTR</name>
<accession>A0A5B7EBB6</accession>
<organism evidence="1 2">
    <name type="scientific">Portunus trituberculatus</name>
    <name type="common">Swimming crab</name>
    <name type="synonym">Neptunus trituberculatus</name>
    <dbReference type="NCBI Taxonomy" id="210409"/>
    <lineage>
        <taxon>Eukaryota</taxon>
        <taxon>Metazoa</taxon>
        <taxon>Ecdysozoa</taxon>
        <taxon>Arthropoda</taxon>
        <taxon>Crustacea</taxon>
        <taxon>Multicrustacea</taxon>
        <taxon>Malacostraca</taxon>
        <taxon>Eumalacostraca</taxon>
        <taxon>Eucarida</taxon>
        <taxon>Decapoda</taxon>
        <taxon>Pleocyemata</taxon>
        <taxon>Brachyura</taxon>
        <taxon>Eubrachyura</taxon>
        <taxon>Portunoidea</taxon>
        <taxon>Portunidae</taxon>
        <taxon>Portuninae</taxon>
        <taxon>Portunus</taxon>
    </lineage>
</organism>
<keyword evidence="2" id="KW-1185">Reference proteome</keyword>
<evidence type="ECO:0000313" key="2">
    <source>
        <dbReference type="Proteomes" id="UP000324222"/>
    </source>
</evidence>
<reference evidence="1 2" key="1">
    <citation type="submission" date="2019-05" db="EMBL/GenBank/DDBJ databases">
        <title>Another draft genome of Portunus trituberculatus and its Hox gene families provides insights of decapod evolution.</title>
        <authorList>
            <person name="Jeong J.-H."/>
            <person name="Song I."/>
            <person name="Kim S."/>
            <person name="Choi T."/>
            <person name="Kim D."/>
            <person name="Ryu S."/>
            <person name="Kim W."/>
        </authorList>
    </citation>
    <scope>NUCLEOTIDE SEQUENCE [LARGE SCALE GENOMIC DNA]</scope>
    <source>
        <tissue evidence="1">Muscle</tissue>
    </source>
</reference>
<comment type="caution">
    <text evidence="1">The sequence shown here is derived from an EMBL/GenBank/DDBJ whole genome shotgun (WGS) entry which is preliminary data.</text>
</comment>